<evidence type="ECO:0000259" key="2">
    <source>
        <dbReference type="Pfam" id="PF07238"/>
    </source>
</evidence>
<dbReference type="Proteomes" id="UP000503222">
    <property type="component" value="Chromosome"/>
</dbReference>
<keyword evidence="1" id="KW-0812">Transmembrane</keyword>
<feature type="domain" description="PilZ" evidence="2">
    <location>
        <begin position="17"/>
        <end position="97"/>
    </location>
</feature>
<dbReference type="InterPro" id="IPR009875">
    <property type="entry name" value="PilZ_domain"/>
</dbReference>
<dbReference type="Pfam" id="PF07238">
    <property type="entry name" value="PilZ"/>
    <property type="match status" value="1"/>
</dbReference>
<dbReference type="KEGG" id="spii:G7077_08040"/>
<keyword evidence="1" id="KW-0472">Membrane</keyword>
<keyword evidence="1" id="KW-1133">Transmembrane helix</keyword>
<dbReference type="RefSeq" id="WP_166411241.1">
    <property type="nucleotide sequence ID" value="NZ_CP049869.1"/>
</dbReference>
<feature type="transmembrane region" description="Helical" evidence="1">
    <location>
        <begin position="131"/>
        <end position="151"/>
    </location>
</feature>
<sequence length="152" mass="16190">MTTVRAHLETLATAINRRGSLRKQLRLLTDGATEDGVEEVLILNISRTGMLIEVEGELTAGDTIEVAIPEADGARAIVQWTDGKLFGCKFDKPIPLSAVSAALLRAEPSSQVEAALSWDYEKAPTGSTLRWAMGISLAGWLTLGGLVMLLAG</sequence>
<evidence type="ECO:0000313" key="4">
    <source>
        <dbReference type="Proteomes" id="UP000503222"/>
    </source>
</evidence>
<reference evidence="3 4" key="1">
    <citation type="submission" date="2020-03" db="EMBL/GenBank/DDBJ databases">
        <title>Sphingomonas sp. nov., isolated from fish.</title>
        <authorList>
            <person name="Hyun D.-W."/>
            <person name="Bae J.-W."/>
        </authorList>
    </citation>
    <scope>NUCLEOTIDE SEQUENCE [LARGE SCALE GENOMIC DNA]</scope>
    <source>
        <strain evidence="3 4">HDW15B</strain>
    </source>
</reference>
<dbReference type="GO" id="GO:0035438">
    <property type="term" value="F:cyclic-di-GMP binding"/>
    <property type="evidence" value="ECO:0007669"/>
    <property type="project" value="InterPro"/>
</dbReference>
<dbReference type="SUPFAM" id="SSF141371">
    <property type="entry name" value="PilZ domain-like"/>
    <property type="match status" value="1"/>
</dbReference>
<organism evidence="3 4">
    <name type="scientific">Sphingomonas piscis</name>
    <dbReference type="NCBI Taxonomy" id="2714943"/>
    <lineage>
        <taxon>Bacteria</taxon>
        <taxon>Pseudomonadati</taxon>
        <taxon>Pseudomonadota</taxon>
        <taxon>Alphaproteobacteria</taxon>
        <taxon>Sphingomonadales</taxon>
        <taxon>Sphingomonadaceae</taxon>
        <taxon>Sphingomonas</taxon>
    </lineage>
</organism>
<proteinExistence type="predicted"/>
<evidence type="ECO:0000313" key="3">
    <source>
        <dbReference type="EMBL" id="QIK78851.1"/>
    </source>
</evidence>
<protein>
    <submittedName>
        <fullName evidence="3">PilZ domain-containing protein</fullName>
    </submittedName>
</protein>
<dbReference type="AlphaFoldDB" id="A0A6G7YQ39"/>
<accession>A0A6G7YQ39</accession>
<evidence type="ECO:0000256" key="1">
    <source>
        <dbReference type="SAM" id="Phobius"/>
    </source>
</evidence>
<keyword evidence="4" id="KW-1185">Reference proteome</keyword>
<dbReference type="EMBL" id="CP049869">
    <property type="protein sequence ID" value="QIK78851.1"/>
    <property type="molecule type" value="Genomic_DNA"/>
</dbReference>
<gene>
    <name evidence="3" type="ORF">G7077_08040</name>
</gene>
<name>A0A6G7YQ39_9SPHN</name>